<accession>A0A1U7J327</accession>
<dbReference type="AlphaFoldDB" id="A0A1U7J327"/>
<dbReference type="STRING" id="549789.NIES30_15755"/>
<comment type="caution">
    <text evidence="1">The sequence shown here is derived from an EMBL/GenBank/DDBJ whole genome shotgun (WGS) entry which is preliminary data.</text>
</comment>
<evidence type="ECO:0000313" key="2">
    <source>
        <dbReference type="Proteomes" id="UP000185557"/>
    </source>
</evidence>
<protein>
    <submittedName>
        <fullName evidence="1">Uncharacterized protein</fullName>
    </submittedName>
</protein>
<reference evidence="1 2" key="1">
    <citation type="submission" date="2016-11" db="EMBL/GenBank/DDBJ databases">
        <title>Draft Genome Sequences of Nine Cyanobacterial Strains from Diverse Habitats.</title>
        <authorList>
            <person name="Zhu T."/>
            <person name="Hou S."/>
            <person name="Lu X."/>
            <person name="Hess W.R."/>
        </authorList>
    </citation>
    <scope>NUCLEOTIDE SEQUENCE [LARGE SCALE GENOMIC DNA]</scope>
    <source>
        <strain evidence="1 2">NIES-30</strain>
    </source>
</reference>
<dbReference type="EMBL" id="MRCG01000012">
    <property type="protein sequence ID" value="OKH46558.1"/>
    <property type="molecule type" value="Genomic_DNA"/>
</dbReference>
<dbReference type="Proteomes" id="UP000185557">
    <property type="component" value="Unassembled WGS sequence"/>
</dbReference>
<keyword evidence="2" id="KW-1185">Reference proteome</keyword>
<proteinExistence type="predicted"/>
<gene>
    <name evidence="1" type="ORF">NIES30_15755</name>
</gene>
<sequence length="61" mass="6936">MMVPISQDALHKSYKIAASKIPAPFASLQHHEFSSNPSNVLKLFRNRFRQTHLQRTGAFAL</sequence>
<evidence type="ECO:0000313" key="1">
    <source>
        <dbReference type="EMBL" id="OKH46558.1"/>
    </source>
</evidence>
<name>A0A1U7J327_9CYAN</name>
<organism evidence="1 2">
    <name type="scientific">Phormidium tenue NIES-30</name>
    <dbReference type="NCBI Taxonomy" id="549789"/>
    <lineage>
        <taxon>Bacteria</taxon>
        <taxon>Bacillati</taxon>
        <taxon>Cyanobacteriota</taxon>
        <taxon>Cyanophyceae</taxon>
        <taxon>Oscillatoriophycideae</taxon>
        <taxon>Oscillatoriales</taxon>
        <taxon>Oscillatoriaceae</taxon>
        <taxon>Phormidium</taxon>
    </lineage>
</organism>